<name>A0A432ZZA2_9FUNG</name>
<dbReference type="GO" id="GO:0003729">
    <property type="term" value="F:mRNA binding"/>
    <property type="evidence" value="ECO:0007669"/>
    <property type="project" value="TreeGrafter"/>
</dbReference>
<dbReference type="GO" id="GO:0033962">
    <property type="term" value="P:P-body assembly"/>
    <property type="evidence" value="ECO:0007669"/>
    <property type="project" value="TreeGrafter"/>
</dbReference>
<dbReference type="EMBL" id="RBNI01025589">
    <property type="protein sequence ID" value="RUO95817.1"/>
    <property type="molecule type" value="Genomic_DNA"/>
</dbReference>
<protein>
    <submittedName>
        <fullName evidence="4">Scd6-like Sm domain-containing protein</fullName>
    </submittedName>
</protein>
<evidence type="ECO:0000313" key="4">
    <source>
        <dbReference type="EMBL" id="RUO95817.1"/>
    </source>
</evidence>
<dbReference type="PANTHER" id="PTHR13586:SF0">
    <property type="entry name" value="TRAILER HITCH, ISOFORM H"/>
    <property type="match status" value="1"/>
</dbReference>
<dbReference type="SMART" id="SM01271">
    <property type="entry name" value="LSM14"/>
    <property type="match status" value="1"/>
</dbReference>
<dbReference type="OrthoDB" id="21539at2759"/>
<sequence length="308" mass="33642">MSGVGYIGSKISLISRSDIRYVGILHNINSQDSTVALEQVRSYGTEGRRGNPAEEIPQSDNVFEYIVFRGSDVKDLQVFEPPAPAPVPAPQVPNDPAILGTTAPRPPSFQPYAQPPLGYPPINPYLMPQPYQQPAQYWPAPAFPPQQPQHPQQQVHVMDDVSKSVAKETETVTQQKDQTTLAKPELKSQPAVQLASSSQSAASGSRPAQTAVVVAKTEVTTAAVEQLAKKVSELSMTREYPKENSIEAGRGPASNRLPGMGGHLVQQNFNRRGNRGSNNRRSNNTMFNDNRNRVTIPQSDFDFESANA</sequence>
<dbReference type="PROSITE" id="PS51512">
    <property type="entry name" value="DFDF"/>
    <property type="match status" value="1"/>
</dbReference>
<dbReference type="PROSITE" id="PS52002">
    <property type="entry name" value="SM"/>
    <property type="match status" value="1"/>
</dbReference>
<feature type="compositionally biased region" description="Low complexity" evidence="1">
    <location>
        <begin position="188"/>
        <end position="207"/>
    </location>
</feature>
<feature type="domain" description="DFDF" evidence="2">
    <location>
        <begin position="289"/>
        <end position="308"/>
    </location>
</feature>
<dbReference type="InterPro" id="IPR025762">
    <property type="entry name" value="DFDF"/>
</dbReference>
<organism evidence="4 5">
    <name type="scientific">Jimgerdemannia flammicorona</name>
    <dbReference type="NCBI Taxonomy" id="994334"/>
    <lineage>
        <taxon>Eukaryota</taxon>
        <taxon>Fungi</taxon>
        <taxon>Fungi incertae sedis</taxon>
        <taxon>Mucoromycota</taxon>
        <taxon>Mucoromycotina</taxon>
        <taxon>Endogonomycetes</taxon>
        <taxon>Endogonales</taxon>
        <taxon>Endogonaceae</taxon>
        <taxon>Jimgerdemannia</taxon>
    </lineage>
</organism>
<dbReference type="InterPro" id="IPR025609">
    <property type="entry name" value="Lsm14-like_N"/>
</dbReference>
<dbReference type="InterPro" id="IPR047575">
    <property type="entry name" value="Sm"/>
</dbReference>
<evidence type="ECO:0000259" key="3">
    <source>
        <dbReference type="PROSITE" id="PS52002"/>
    </source>
</evidence>
<reference evidence="4 5" key="1">
    <citation type="journal article" date="2018" name="New Phytol.">
        <title>Phylogenomics of Endogonaceae and evolution of mycorrhizas within Mucoromycota.</title>
        <authorList>
            <person name="Chang Y."/>
            <person name="Desiro A."/>
            <person name="Na H."/>
            <person name="Sandor L."/>
            <person name="Lipzen A."/>
            <person name="Clum A."/>
            <person name="Barry K."/>
            <person name="Grigoriev I.V."/>
            <person name="Martin F.M."/>
            <person name="Stajich J.E."/>
            <person name="Smith M.E."/>
            <person name="Bonito G."/>
            <person name="Spatafora J.W."/>
        </authorList>
    </citation>
    <scope>NUCLEOTIDE SEQUENCE [LARGE SCALE GENOMIC DNA]</scope>
    <source>
        <strain evidence="4 5">GMNB39</strain>
    </source>
</reference>
<dbReference type="Pfam" id="PF12701">
    <property type="entry name" value="LSM14"/>
    <property type="match status" value="1"/>
</dbReference>
<accession>A0A432ZZA2</accession>
<feature type="region of interest" description="Disordered" evidence="1">
    <location>
        <begin position="136"/>
        <end position="207"/>
    </location>
</feature>
<feature type="domain" description="Sm" evidence="3">
    <location>
        <begin position="1"/>
        <end position="82"/>
    </location>
</feature>
<comment type="caution">
    <text evidence="4">The sequence shown here is derived from an EMBL/GenBank/DDBJ whole genome shotgun (WGS) entry which is preliminary data.</text>
</comment>
<evidence type="ECO:0000313" key="5">
    <source>
        <dbReference type="Proteomes" id="UP000268093"/>
    </source>
</evidence>
<dbReference type="InterPro" id="IPR010920">
    <property type="entry name" value="LSM_dom_sf"/>
</dbReference>
<dbReference type="Proteomes" id="UP000268093">
    <property type="component" value="Unassembled WGS sequence"/>
</dbReference>
<evidence type="ECO:0000256" key="1">
    <source>
        <dbReference type="SAM" id="MobiDB-lite"/>
    </source>
</evidence>
<proteinExistence type="predicted"/>
<feature type="compositionally biased region" description="Polar residues" evidence="1">
    <location>
        <begin position="171"/>
        <end position="181"/>
    </location>
</feature>
<feature type="compositionally biased region" description="Basic and acidic residues" evidence="1">
    <location>
        <begin position="157"/>
        <end position="170"/>
    </location>
</feature>
<dbReference type="PANTHER" id="PTHR13586">
    <property type="entry name" value="SCD6 PROTEIN-RELATED"/>
    <property type="match status" value="1"/>
</dbReference>
<dbReference type="SUPFAM" id="SSF50182">
    <property type="entry name" value="Sm-like ribonucleoproteins"/>
    <property type="match status" value="1"/>
</dbReference>
<feature type="non-terminal residue" evidence="4">
    <location>
        <position position="308"/>
    </location>
</feature>
<dbReference type="Gene3D" id="2.30.30.100">
    <property type="match status" value="1"/>
</dbReference>
<dbReference type="CDD" id="cd01736">
    <property type="entry name" value="LSm14_N"/>
    <property type="match status" value="1"/>
</dbReference>
<feature type="region of interest" description="Disordered" evidence="1">
    <location>
        <begin position="269"/>
        <end position="308"/>
    </location>
</feature>
<dbReference type="AlphaFoldDB" id="A0A432ZZA2"/>
<dbReference type="GO" id="GO:0000932">
    <property type="term" value="C:P-body"/>
    <property type="evidence" value="ECO:0007669"/>
    <property type="project" value="TreeGrafter"/>
</dbReference>
<keyword evidence="5" id="KW-1185">Reference proteome</keyword>
<feature type="compositionally biased region" description="Low complexity" evidence="1">
    <location>
        <begin position="275"/>
        <end position="284"/>
    </location>
</feature>
<gene>
    <name evidence="4" type="ORF">BC936DRAFT_143168</name>
</gene>
<feature type="compositionally biased region" description="Polar residues" evidence="1">
    <location>
        <begin position="285"/>
        <end position="298"/>
    </location>
</feature>
<dbReference type="GO" id="GO:0034063">
    <property type="term" value="P:stress granule assembly"/>
    <property type="evidence" value="ECO:0007669"/>
    <property type="project" value="TreeGrafter"/>
</dbReference>
<evidence type="ECO:0000259" key="2">
    <source>
        <dbReference type="PROSITE" id="PS51512"/>
    </source>
</evidence>